<keyword evidence="1" id="KW-0645">Protease</keyword>
<accession>A0A6B3L136</accession>
<dbReference type="GO" id="GO:0004252">
    <property type="term" value="F:serine-type endopeptidase activity"/>
    <property type="evidence" value="ECO:0007669"/>
    <property type="project" value="InterPro"/>
</dbReference>
<dbReference type="KEGG" id="soa:G3M56_009530"/>
<dbReference type="InterPro" id="IPR001940">
    <property type="entry name" value="Peptidase_S1C"/>
</dbReference>
<dbReference type="PANTHER" id="PTHR43343:SF3">
    <property type="entry name" value="PROTEASE DO-LIKE 8, CHLOROPLASTIC"/>
    <property type="match status" value="1"/>
</dbReference>
<organism evidence="3 4">
    <name type="scientific">Sulfuriroseicoccus oceanibius</name>
    <dbReference type="NCBI Taxonomy" id="2707525"/>
    <lineage>
        <taxon>Bacteria</taxon>
        <taxon>Pseudomonadati</taxon>
        <taxon>Verrucomicrobiota</taxon>
        <taxon>Verrucomicrobiia</taxon>
        <taxon>Verrucomicrobiales</taxon>
        <taxon>Verrucomicrobiaceae</taxon>
        <taxon>Sulfuriroseicoccus</taxon>
    </lineage>
</organism>
<dbReference type="SMART" id="SM00228">
    <property type="entry name" value="PDZ"/>
    <property type="match status" value="1"/>
</dbReference>
<evidence type="ECO:0000313" key="4">
    <source>
        <dbReference type="Proteomes" id="UP000475117"/>
    </source>
</evidence>
<evidence type="ECO:0000256" key="1">
    <source>
        <dbReference type="ARBA" id="ARBA00022670"/>
    </source>
</evidence>
<dbReference type="SUPFAM" id="SSF50156">
    <property type="entry name" value="PDZ domain-like"/>
    <property type="match status" value="1"/>
</dbReference>
<dbReference type="Pfam" id="PF13180">
    <property type="entry name" value="PDZ_2"/>
    <property type="match status" value="1"/>
</dbReference>
<dbReference type="InterPro" id="IPR001478">
    <property type="entry name" value="PDZ"/>
</dbReference>
<dbReference type="InterPro" id="IPR051201">
    <property type="entry name" value="Chloro_Bact_Ser_Proteases"/>
</dbReference>
<proteinExistence type="predicted"/>
<dbReference type="PANTHER" id="PTHR43343">
    <property type="entry name" value="PEPTIDASE S12"/>
    <property type="match status" value="1"/>
</dbReference>
<keyword evidence="4" id="KW-1185">Reference proteome</keyword>
<dbReference type="RefSeq" id="WP_164362530.1">
    <property type="nucleotide sequence ID" value="NZ_CP066776.1"/>
</dbReference>
<dbReference type="InterPro" id="IPR009003">
    <property type="entry name" value="Peptidase_S1_PA"/>
</dbReference>
<sequence length="382" mass="40405">MSKTHWTSVRALGAGVVAMGLAVVCLTSARAREPQAMDEIQVSAEAPIRTGPLGGYSAIVEKVSPSVVSIATSRMARQYQRDLRTGRINMIETPVPQGLGSGVLVNRSGIVVTNNHVIEGATVVNVQIQGRKEPVHARVLGVDPSTDLAVLKVEGDDLPAAVFADSDTVKPGDLVLAIGSPFGLEQSVTSGIVSATGRSDLGIVARGQGYEDFIQTDASINPGNSGGALIDNRGRVIGINTAILSRSGGNVGIGLAIPTDMVLDVVEQIVKFGEIRRGYLGVVMNELDLEAARRVGLDDAGVVVRQVVMDSPAFVAGIRAGDVILSINEEPVDEVNRLRLEIAKVRPGDVMKFSIWRAGEIGDVDVKAGQRPVMGQQRLRWR</sequence>
<evidence type="ECO:0000256" key="2">
    <source>
        <dbReference type="ARBA" id="ARBA00022801"/>
    </source>
</evidence>
<protein>
    <submittedName>
        <fullName evidence="3">Trypsin-like peptidase domain-containing protein</fullName>
    </submittedName>
</protein>
<dbReference type="PROSITE" id="PS50106">
    <property type="entry name" value="PDZ"/>
    <property type="match status" value="1"/>
</dbReference>
<dbReference type="InterPro" id="IPR036034">
    <property type="entry name" value="PDZ_sf"/>
</dbReference>
<evidence type="ECO:0000313" key="3">
    <source>
        <dbReference type="EMBL" id="QQL44135.1"/>
    </source>
</evidence>
<dbReference type="Proteomes" id="UP000475117">
    <property type="component" value="Chromosome"/>
</dbReference>
<keyword evidence="2" id="KW-0378">Hydrolase</keyword>
<dbReference type="AlphaFoldDB" id="A0A6B3L136"/>
<dbReference type="Pfam" id="PF13365">
    <property type="entry name" value="Trypsin_2"/>
    <property type="match status" value="1"/>
</dbReference>
<dbReference type="Gene3D" id="2.40.10.120">
    <property type="match status" value="1"/>
</dbReference>
<dbReference type="Gene3D" id="2.30.42.10">
    <property type="match status" value="1"/>
</dbReference>
<dbReference type="GO" id="GO:0006508">
    <property type="term" value="P:proteolysis"/>
    <property type="evidence" value="ECO:0007669"/>
    <property type="project" value="UniProtKB-KW"/>
</dbReference>
<dbReference type="SUPFAM" id="SSF50494">
    <property type="entry name" value="Trypsin-like serine proteases"/>
    <property type="match status" value="1"/>
</dbReference>
<dbReference type="PRINTS" id="PR00834">
    <property type="entry name" value="PROTEASES2C"/>
</dbReference>
<dbReference type="EMBL" id="CP066776">
    <property type="protein sequence ID" value="QQL44135.1"/>
    <property type="molecule type" value="Genomic_DNA"/>
</dbReference>
<reference evidence="3 4" key="1">
    <citation type="submission" date="2020-12" db="EMBL/GenBank/DDBJ databases">
        <title>Sulforoseuscoccus oceanibium gen. nov., sp. nov., a representative of the phylum Verrucomicrobia with special cytoplasmic membrane, and proposal of Sulforoseuscoccusaceae fam. nov.</title>
        <authorList>
            <person name="Xi F."/>
        </authorList>
    </citation>
    <scope>NUCLEOTIDE SEQUENCE [LARGE SCALE GENOMIC DNA]</scope>
    <source>
        <strain evidence="3 4">T37</strain>
    </source>
</reference>
<gene>
    <name evidence="3" type="ORF">G3M56_009530</name>
</gene>
<name>A0A6B3L136_9BACT</name>